<dbReference type="InterPro" id="IPR007741">
    <property type="entry name" value="Ribosomal_mL43/mS25/NADH_DH"/>
</dbReference>
<evidence type="ECO:0000313" key="9">
    <source>
        <dbReference type="Proteomes" id="UP001164286"/>
    </source>
</evidence>
<keyword evidence="9" id="KW-1185">Reference proteome</keyword>
<evidence type="ECO:0000256" key="1">
    <source>
        <dbReference type="ARBA" id="ARBA00004173"/>
    </source>
</evidence>
<evidence type="ECO:0000256" key="4">
    <source>
        <dbReference type="ARBA" id="ARBA00023128"/>
    </source>
</evidence>
<evidence type="ECO:0000313" key="8">
    <source>
        <dbReference type="EMBL" id="KAI9634170.1"/>
    </source>
</evidence>
<evidence type="ECO:0000256" key="6">
    <source>
        <dbReference type="ARBA" id="ARBA00035188"/>
    </source>
</evidence>
<protein>
    <recommendedName>
        <fullName evidence="6">Large ribosomal subunit protein mL43</fullName>
    </recommendedName>
</protein>
<dbReference type="EMBL" id="JAKWFO010000008">
    <property type="protein sequence ID" value="KAI9634170.1"/>
    <property type="molecule type" value="Genomic_DNA"/>
</dbReference>
<keyword evidence="3" id="KW-0689">Ribosomal protein</keyword>
<keyword evidence="5" id="KW-0687">Ribonucleoprotein</keyword>
<dbReference type="GO" id="GO:0005762">
    <property type="term" value="C:mitochondrial large ribosomal subunit"/>
    <property type="evidence" value="ECO:0007669"/>
    <property type="project" value="TreeGrafter"/>
</dbReference>
<dbReference type="InterPro" id="IPR036249">
    <property type="entry name" value="Thioredoxin-like_sf"/>
</dbReference>
<proteinExistence type="inferred from homology"/>
<dbReference type="InterPro" id="IPR039927">
    <property type="entry name" value="Ribosomal_mL43"/>
</dbReference>
<evidence type="ECO:0000256" key="3">
    <source>
        <dbReference type="ARBA" id="ARBA00022980"/>
    </source>
</evidence>
<evidence type="ECO:0000259" key="7">
    <source>
        <dbReference type="SMART" id="SM00916"/>
    </source>
</evidence>
<feature type="domain" description="Ribosomal protein/NADH dehydrogenase" evidence="7">
    <location>
        <begin position="40"/>
        <end position="112"/>
    </location>
</feature>
<dbReference type="PANTHER" id="PTHR21396">
    <property type="entry name" value="39S RIBOSOMAL PROTEIN L43"/>
    <property type="match status" value="1"/>
</dbReference>
<dbReference type="SUPFAM" id="SSF52833">
    <property type="entry name" value="Thioredoxin-like"/>
    <property type="match status" value="1"/>
</dbReference>
<keyword evidence="4" id="KW-0496">Mitochondrion</keyword>
<gene>
    <name evidence="8" type="ORF">MKK02DRAFT_38842</name>
</gene>
<accession>A0AA38LSW9</accession>
<dbReference type="PANTHER" id="PTHR21396:SF2">
    <property type="entry name" value="LARGE RIBOSOMAL SUBUNIT PROTEIN ML43"/>
    <property type="match status" value="1"/>
</dbReference>
<evidence type="ECO:0000256" key="2">
    <source>
        <dbReference type="ARBA" id="ARBA00006073"/>
    </source>
</evidence>
<organism evidence="8 9">
    <name type="scientific">Dioszegia hungarica</name>
    <dbReference type="NCBI Taxonomy" id="4972"/>
    <lineage>
        <taxon>Eukaryota</taxon>
        <taxon>Fungi</taxon>
        <taxon>Dikarya</taxon>
        <taxon>Basidiomycota</taxon>
        <taxon>Agaricomycotina</taxon>
        <taxon>Tremellomycetes</taxon>
        <taxon>Tremellales</taxon>
        <taxon>Bulleribasidiaceae</taxon>
        <taxon>Dioszegia</taxon>
    </lineage>
</organism>
<dbReference type="GO" id="GO:0003735">
    <property type="term" value="F:structural constituent of ribosome"/>
    <property type="evidence" value="ECO:0007669"/>
    <property type="project" value="InterPro"/>
</dbReference>
<evidence type="ECO:0000256" key="5">
    <source>
        <dbReference type="ARBA" id="ARBA00023274"/>
    </source>
</evidence>
<dbReference type="RefSeq" id="XP_052943947.1">
    <property type="nucleotide sequence ID" value="XM_053090313.1"/>
</dbReference>
<dbReference type="GeneID" id="77729518"/>
<dbReference type="GO" id="GO:0032543">
    <property type="term" value="P:mitochondrial translation"/>
    <property type="evidence" value="ECO:0007669"/>
    <property type="project" value="InterPro"/>
</dbReference>
<dbReference type="AlphaFoldDB" id="A0AA38LSW9"/>
<comment type="caution">
    <text evidence="8">The sequence shown here is derived from an EMBL/GenBank/DDBJ whole genome shotgun (WGS) entry which is preliminary data.</text>
</comment>
<name>A0AA38LSW9_9TREE</name>
<sequence>MPASTSALLSAIRPRTVSLTGYNHFLTPLRKIIIDYDPLSPSQAGIRTYLKSPMVKMAEANPDIEVLVRRLRRGKAAVIRGHYVNGRDKVICVNGLETNEITNKVGLLLSASGAKLKPLKNLTLEAAPGAESARGIWSALHDERKPGGGYRI</sequence>
<dbReference type="SMART" id="SM00916">
    <property type="entry name" value="L51_S25_CI-B8"/>
    <property type="match status" value="1"/>
</dbReference>
<dbReference type="Pfam" id="PF05047">
    <property type="entry name" value="L51_S25_CI-B8"/>
    <property type="match status" value="1"/>
</dbReference>
<comment type="similarity">
    <text evidence="2">Belongs to the mitochondrion-specific ribosomal protein mL43 family.</text>
</comment>
<reference evidence="8" key="1">
    <citation type="journal article" date="2022" name="G3 (Bethesda)">
        <title>High quality genome of the basidiomycete yeast Dioszegia hungarica PDD-24b-2 isolated from cloud water.</title>
        <authorList>
            <person name="Jarrige D."/>
            <person name="Haridas S."/>
            <person name="Bleykasten-Grosshans C."/>
            <person name="Joly M."/>
            <person name="Nadalig T."/>
            <person name="Sancelme M."/>
            <person name="Vuilleumier S."/>
            <person name="Grigoriev I.V."/>
            <person name="Amato P."/>
            <person name="Bringel F."/>
        </authorList>
    </citation>
    <scope>NUCLEOTIDE SEQUENCE</scope>
    <source>
        <strain evidence="8">PDD-24b-2</strain>
    </source>
</reference>
<dbReference type="Proteomes" id="UP001164286">
    <property type="component" value="Unassembled WGS sequence"/>
</dbReference>
<dbReference type="Gene3D" id="3.40.30.10">
    <property type="entry name" value="Glutaredoxin"/>
    <property type="match status" value="1"/>
</dbReference>
<comment type="subcellular location">
    <subcellularLocation>
        <location evidence="1">Mitochondrion</location>
    </subcellularLocation>
</comment>